<keyword evidence="3" id="KW-0547">Nucleotide-binding</keyword>
<feature type="domain" description="Tr-type G" evidence="8">
    <location>
        <begin position="185"/>
        <end position="356"/>
    </location>
</feature>
<dbReference type="CDD" id="cd01887">
    <property type="entry name" value="IF2_eIF5B"/>
    <property type="match status" value="1"/>
</dbReference>
<keyword evidence="2 9" id="KW-0396">Initiation factor</keyword>
<dbReference type="EMBL" id="MK814610">
    <property type="protein sequence ID" value="QCI04356.1"/>
    <property type="molecule type" value="Genomic_DNA"/>
</dbReference>
<geneLocation type="plastid" evidence="9"/>
<dbReference type="SUPFAM" id="SSF52156">
    <property type="entry name" value="Initiation factor IF2/eIF5b, domain 3"/>
    <property type="match status" value="1"/>
</dbReference>
<dbReference type="InterPro" id="IPR015760">
    <property type="entry name" value="TIF_IF2"/>
</dbReference>
<evidence type="ECO:0000313" key="9">
    <source>
        <dbReference type="EMBL" id="QCI04356.1"/>
    </source>
</evidence>
<dbReference type="GO" id="GO:0005829">
    <property type="term" value="C:cytosol"/>
    <property type="evidence" value="ECO:0007669"/>
    <property type="project" value="TreeGrafter"/>
</dbReference>
<dbReference type="GO" id="GO:0005525">
    <property type="term" value="F:GTP binding"/>
    <property type="evidence" value="ECO:0007669"/>
    <property type="project" value="UniProtKB-KW"/>
</dbReference>
<proteinExistence type="inferred from homology"/>
<dbReference type="FunFam" id="3.40.50.10050:FF:000001">
    <property type="entry name" value="Translation initiation factor IF-2"/>
    <property type="match status" value="1"/>
</dbReference>
<comment type="similarity">
    <text evidence="1">Belongs to the TRAFAC class translation factor GTPase superfamily. Classic translation factor GTPase family. IF-2 subfamily.</text>
</comment>
<gene>
    <name evidence="9" type="primary">infB</name>
</gene>
<dbReference type="CDD" id="cd03702">
    <property type="entry name" value="IF2_mtIF2_II"/>
    <property type="match status" value="1"/>
</dbReference>
<dbReference type="PANTHER" id="PTHR43381">
    <property type="entry name" value="TRANSLATION INITIATION FACTOR IF-2-RELATED"/>
    <property type="match status" value="1"/>
</dbReference>
<evidence type="ECO:0000256" key="2">
    <source>
        <dbReference type="ARBA" id="ARBA00022540"/>
    </source>
</evidence>
<dbReference type="InterPro" id="IPR009000">
    <property type="entry name" value="Transl_B-barrel_sf"/>
</dbReference>
<dbReference type="SUPFAM" id="SSF52540">
    <property type="entry name" value="P-loop containing nucleoside triphosphate hydrolases"/>
    <property type="match status" value="1"/>
</dbReference>
<dbReference type="InterPro" id="IPR005225">
    <property type="entry name" value="Small_GTP-bd"/>
</dbReference>
<comment type="function">
    <text evidence="6">One of the essential components for the initiation of protein synthesis. Protects formylmethionyl-tRNA from spontaneous hydrolysis and promotes its binding to the 30S ribosomal subunits. Also involved in the hydrolysis of GTP during the formation of the 70S ribosomal complex.</text>
</comment>
<dbReference type="InterPro" id="IPR000178">
    <property type="entry name" value="TF_IF2_bacterial-like"/>
</dbReference>
<sequence length="687" mass="76895">MNYINKFDKKNKGSIKQEDILDIKKKKNKLQKKNRKNLQLDSEELFLNNKSNIILNEDNLSPDLIKAPKLSKNRKKSKIKQEIIYQSNDSSNLSNLSSNTKEITINSPLTIQELSYKLSIPEAEIITYLFLKGISVTINQVVDISIASDVAVHYKFSILSDDSLVNSKFSFQQEDTSSLGQKFFKRPPIITILGHVDHGKTTLLDTILKTNLVKEETGGITQSITSYEIDYLYDSNLYKLIFLDTPGHEAFASMRIRGTQVTDIILLVVAADDGLKPQTIESIKYIREKNLTYIVVINKIDKPGANIMKVREELAEHNIVDEKWGGDATIIEISALKKQNIDLLLSNLCLLSDIQDLKANPNQLATGIILESYLDQQKGPLATLVVQNGTMKIGDFIIAGNLYGKIKVMFNNNNNNIIQAEPSSIIQILGFSSIPHAGTSFQVVSDKKIIKQYTNNKVTSKIIDSSLNTLNNRVTLDSYNINFTLKKVNLILKTDTQGSSEAIISAFKQISQEKVQINILSISSGNISNTDLELAIASNSLILGFNVNIASSIRNSAKQFSITLHSFNIIYDLLNYVTKCMLDLVDPEYDKLMIGKAVVQTVFSINKGAVAGCLVSTGKLRKDSHLSVYRNNEIIYDGILHSLKRMKDDVNEVLEGSECGVMSYDYSLWEKGDIVEVYELHEKNKIL</sequence>
<dbReference type="Pfam" id="PF11987">
    <property type="entry name" value="IF-2"/>
    <property type="match status" value="1"/>
</dbReference>
<dbReference type="GO" id="GO:0003924">
    <property type="term" value="F:GTPase activity"/>
    <property type="evidence" value="ECO:0007669"/>
    <property type="project" value="InterPro"/>
</dbReference>
<dbReference type="HAMAP" id="MF_00100_B">
    <property type="entry name" value="IF_2_B"/>
    <property type="match status" value="1"/>
</dbReference>
<dbReference type="Gene3D" id="3.40.50.10050">
    <property type="entry name" value="Translation initiation factor IF- 2, domain 3"/>
    <property type="match status" value="1"/>
</dbReference>
<organism evidence="9">
    <name type="scientific">Antithamnion hubbsii</name>
    <dbReference type="NCBI Taxonomy" id="1005974"/>
    <lineage>
        <taxon>Eukaryota</taxon>
        <taxon>Rhodophyta</taxon>
        <taxon>Florideophyceae</taxon>
        <taxon>Rhodymeniophycidae</taxon>
        <taxon>Ceramiales</taxon>
        <taxon>Ceramiaceae</taxon>
        <taxon>Antithamnion</taxon>
    </lineage>
</organism>
<keyword evidence="5" id="KW-0342">GTP-binding</keyword>
<name>A0A4D6WLM3_9FLOR</name>
<dbReference type="NCBIfam" id="TIGR00487">
    <property type="entry name" value="IF-2"/>
    <property type="match status" value="1"/>
</dbReference>
<accession>A0A4D6WLM3</accession>
<dbReference type="InterPro" id="IPR036925">
    <property type="entry name" value="TIF_IF2_dom3_sf"/>
</dbReference>
<keyword evidence="4" id="KW-0648">Protein biosynthesis</keyword>
<dbReference type="CDD" id="cd03692">
    <property type="entry name" value="mtIF2_IVc"/>
    <property type="match status" value="1"/>
</dbReference>
<dbReference type="InterPro" id="IPR027417">
    <property type="entry name" value="P-loop_NTPase"/>
</dbReference>
<dbReference type="InterPro" id="IPR000795">
    <property type="entry name" value="T_Tr_GTP-bd_dom"/>
</dbReference>
<dbReference type="GO" id="GO:0003743">
    <property type="term" value="F:translation initiation factor activity"/>
    <property type="evidence" value="ECO:0007669"/>
    <property type="project" value="UniProtKB-KW"/>
</dbReference>
<dbReference type="FunFam" id="2.40.30.10:FF:000054">
    <property type="entry name" value="Translation initiation factor IF-2"/>
    <property type="match status" value="1"/>
</dbReference>
<dbReference type="InterPro" id="IPR044145">
    <property type="entry name" value="IF2_II"/>
</dbReference>
<dbReference type="Gene3D" id="3.40.50.300">
    <property type="entry name" value="P-loop containing nucleotide triphosphate hydrolases"/>
    <property type="match status" value="1"/>
</dbReference>
<dbReference type="InterPro" id="IPR006847">
    <property type="entry name" value="IF2_N"/>
</dbReference>
<dbReference type="SUPFAM" id="SSF50447">
    <property type="entry name" value="Translation proteins"/>
    <property type="match status" value="2"/>
</dbReference>
<evidence type="ECO:0000259" key="8">
    <source>
        <dbReference type="PROSITE" id="PS51722"/>
    </source>
</evidence>
<dbReference type="Pfam" id="PF22042">
    <property type="entry name" value="EF-G_D2"/>
    <property type="match status" value="1"/>
</dbReference>
<dbReference type="NCBIfam" id="TIGR00231">
    <property type="entry name" value="small_GTP"/>
    <property type="match status" value="1"/>
</dbReference>
<dbReference type="FunFam" id="2.40.30.10:FF:000008">
    <property type="entry name" value="Translation initiation factor IF-2"/>
    <property type="match status" value="1"/>
</dbReference>
<keyword evidence="9" id="KW-0934">Plastid</keyword>
<reference evidence="9" key="1">
    <citation type="journal article" date="2019" name="Mol. Phylogenet. Evol.">
        <title>Morphological evolution and classification of the red algal order Ceramiales inferred using plastid phylogenomics.</title>
        <authorList>
            <person name="Diaz-Tapia P."/>
            <person name="Pasella M.M."/>
            <person name="Verbruggen H."/>
            <person name="Maggs C.A."/>
        </authorList>
    </citation>
    <scope>NUCLEOTIDE SEQUENCE</scope>
    <source>
        <strain evidence="9">PD2206</strain>
    </source>
</reference>
<dbReference type="FunFam" id="3.40.50.300:FF:000019">
    <property type="entry name" value="Translation initiation factor IF-2"/>
    <property type="match status" value="1"/>
</dbReference>
<dbReference type="PRINTS" id="PR00315">
    <property type="entry name" value="ELONGATNFCT"/>
</dbReference>
<dbReference type="InterPro" id="IPR023115">
    <property type="entry name" value="TIF_IF2_dom3"/>
</dbReference>
<dbReference type="PROSITE" id="PS51722">
    <property type="entry name" value="G_TR_2"/>
    <property type="match status" value="1"/>
</dbReference>
<evidence type="ECO:0000256" key="4">
    <source>
        <dbReference type="ARBA" id="ARBA00022917"/>
    </source>
</evidence>
<evidence type="ECO:0000256" key="3">
    <source>
        <dbReference type="ARBA" id="ARBA00022741"/>
    </source>
</evidence>
<evidence type="ECO:0000256" key="1">
    <source>
        <dbReference type="ARBA" id="ARBA00007733"/>
    </source>
</evidence>
<dbReference type="PROSITE" id="PS01176">
    <property type="entry name" value="IF2"/>
    <property type="match status" value="1"/>
</dbReference>
<dbReference type="InterPro" id="IPR053905">
    <property type="entry name" value="EF-G-like_DII"/>
</dbReference>
<protein>
    <recommendedName>
        <fullName evidence="7">Translation initiation factor IF-2, chloroplastic</fullName>
    </recommendedName>
</protein>
<dbReference type="AlphaFoldDB" id="A0A4D6WLM3"/>
<evidence type="ECO:0000256" key="7">
    <source>
        <dbReference type="ARBA" id="ARBA00044105"/>
    </source>
</evidence>
<dbReference type="Gene3D" id="2.40.30.10">
    <property type="entry name" value="Translation factors"/>
    <property type="match status" value="2"/>
</dbReference>
<reference evidence="9" key="2">
    <citation type="submission" date="2019-04" db="EMBL/GenBank/DDBJ databases">
        <authorList>
            <person name="Pasella M."/>
        </authorList>
    </citation>
    <scope>NUCLEOTIDE SEQUENCE</scope>
    <source>
        <strain evidence="9">PD2206</strain>
    </source>
</reference>
<dbReference type="PANTHER" id="PTHR43381:SF5">
    <property type="entry name" value="TR-TYPE G DOMAIN-CONTAINING PROTEIN"/>
    <property type="match status" value="1"/>
</dbReference>
<dbReference type="Pfam" id="PF04760">
    <property type="entry name" value="IF2_N"/>
    <property type="match status" value="1"/>
</dbReference>
<evidence type="ECO:0000256" key="6">
    <source>
        <dbReference type="ARBA" id="ARBA00025162"/>
    </source>
</evidence>
<evidence type="ECO:0000256" key="5">
    <source>
        <dbReference type="ARBA" id="ARBA00023134"/>
    </source>
</evidence>
<dbReference type="Pfam" id="PF00009">
    <property type="entry name" value="GTP_EFTU"/>
    <property type="match status" value="1"/>
</dbReference>